<dbReference type="InterPro" id="IPR009915">
    <property type="entry name" value="NnrU_dom"/>
</dbReference>
<evidence type="ECO:0000256" key="1">
    <source>
        <dbReference type="ARBA" id="ARBA00004141"/>
    </source>
</evidence>
<dbReference type="RefSeq" id="WP_260275460.1">
    <property type="nucleotide sequence ID" value="NZ_JANAVZ010000001.1"/>
</dbReference>
<feature type="domain" description="NnrU" evidence="6">
    <location>
        <begin position="8"/>
        <end position="170"/>
    </location>
</feature>
<keyword evidence="8" id="KW-1185">Reference proteome</keyword>
<name>A0ABT2K4V4_9RHOB</name>
<evidence type="ECO:0000256" key="2">
    <source>
        <dbReference type="ARBA" id="ARBA00022692"/>
    </source>
</evidence>
<evidence type="ECO:0000313" key="7">
    <source>
        <dbReference type="EMBL" id="MCT4331567.1"/>
    </source>
</evidence>
<accession>A0ABT2K4V4</accession>
<evidence type="ECO:0000256" key="4">
    <source>
        <dbReference type="ARBA" id="ARBA00023136"/>
    </source>
</evidence>
<evidence type="ECO:0000313" key="8">
    <source>
        <dbReference type="Proteomes" id="UP001320702"/>
    </source>
</evidence>
<dbReference type="EMBL" id="JANAVZ010000001">
    <property type="protein sequence ID" value="MCT4331567.1"/>
    <property type="molecule type" value="Genomic_DNA"/>
</dbReference>
<evidence type="ECO:0000259" key="6">
    <source>
        <dbReference type="Pfam" id="PF07298"/>
    </source>
</evidence>
<protein>
    <submittedName>
        <fullName evidence="7">NnrU family protein</fullName>
    </submittedName>
</protein>
<reference evidence="7 8" key="1">
    <citation type="submission" date="2022-04" db="EMBL/GenBank/DDBJ databases">
        <title>Paracoccus sp. YLB-12 draft genome sequence.</title>
        <authorList>
            <person name="Yu L."/>
        </authorList>
    </citation>
    <scope>NUCLEOTIDE SEQUENCE [LARGE SCALE GENOMIC DNA]</scope>
    <source>
        <strain evidence="7 8">YLB-12</strain>
    </source>
</reference>
<comment type="subcellular location">
    <subcellularLocation>
        <location evidence="1">Membrane</location>
        <topology evidence="1">Multi-pass membrane protein</topology>
    </subcellularLocation>
</comment>
<evidence type="ECO:0000256" key="3">
    <source>
        <dbReference type="ARBA" id="ARBA00022989"/>
    </source>
</evidence>
<proteinExistence type="predicted"/>
<keyword evidence="4 5" id="KW-0472">Membrane</keyword>
<comment type="caution">
    <text evidence="7">The sequence shown here is derived from an EMBL/GenBank/DDBJ whole genome shotgun (WGS) entry which is preliminary data.</text>
</comment>
<gene>
    <name evidence="7" type="ORF">MU516_01640</name>
</gene>
<feature type="transmembrane region" description="Helical" evidence="5">
    <location>
        <begin position="38"/>
        <end position="55"/>
    </location>
</feature>
<feature type="transmembrane region" description="Helical" evidence="5">
    <location>
        <begin position="145"/>
        <end position="165"/>
    </location>
</feature>
<keyword evidence="3 5" id="KW-1133">Transmembrane helix</keyword>
<dbReference type="Proteomes" id="UP001320702">
    <property type="component" value="Unassembled WGS sequence"/>
</dbReference>
<evidence type="ECO:0000256" key="5">
    <source>
        <dbReference type="SAM" id="Phobius"/>
    </source>
</evidence>
<feature type="transmembrane region" description="Helical" evidence="5">
    <location>
        <begin position="76"/>
        <end position="103"/>
    </location>
</feature>
<dbReference type="Pfam" id="PF07298">
    <property type="entry name" value="NnrU"/>
    <property type="match status" value="1"/>
</dbReference>
<keyword evidence="2 5" id="KW-0812">Transmembrane</keyword>
<organism evidence="7 8">
    <name type="scientific">Paracoccus maritimus</name>
    <dbReference type="NCBI Taxonomy" id="2933292"/>
    <lineage>
        <taxon>Bacteria</taxon>
        <taxon>Pseudomonadati</taxon>
        <taxon>Pseudomonadota</taxon>
        <taxon>Alphaproteobacteria</taxon>
        <taxon>Rhodobacterales</taxon>
        <taxon>Paracoccaceae</taxon>
        <taxon>Paracoccus</taxon>
    </lineage>
</organism>
<feature type="transmembrane region" description="Helical" evidence="5">
    <location>
        <begin position="115"/>
        <end position="133"/>
    </location>
</feature>
<sequence length="173" mass="18130">MNGWSEYLLAWMCFLAAHIVPAAPGPRGLLIARLGRRGYLLVFSLVSIALLIWLVRASSGAPYIGLWQAGAGGRWIVNLAMPVAILTAALAAGMSGLLMAFAIWAAAHLVANGDLAHAILFGGMLVFAGTGLMRSGFPRVFRPSVLRILAAVGLWIALVLLHPVVVGVSPLPG</sequence>